<accession>I0H2A5</accession>
<evidence type="ECO:0000313" key="2">
    <source>
        <dbReference type="EMBL" id="BAL87142.1"/>
    </source>
</evidence>
<dbReference type="AlphaFoldDB" id="I0H2A5"/>
<feature type="domain" description="Putative restriction endonuclease" evidence="1">
    <location>
        <begin position="21"/>
        <end position="187"/>
    </location>
</feature>
<dbReference type="eggNOG" id="COG4636">
    <property type="taxonomic scope" value="Bacteria"/>
</dbReference>
<dbReference type="PANTHER" id="PTHR35400:SF3">
    <property type="entry name" value="SLL1072 PROTEIN"/>
    <property type="match status" value="1"/>
</dbReference>
<dbReference type="Proteomes" id="UP000007882">
    <property type="component" value="Chromosome"/>
</dbReference>
<proteinExistence type="predicted"/>
<dbReference type="Gene3D" id="3.90.1570.10">
    <property type="entry name" value="tt1808, chain A"/>
    <property type="match status" value="1"/>
</dbReference>
<dbReference type="PATRIC" id="fig|512565.3.peg.1935"/>
<dbReference type="STRING" id="512565.AMIS_19220"/>
<dbReference type="SUPFAM" id="SSF52980">
    <property type="entry name" value="Restriction endonuclease-like"/>
    <property type="match status" value="1"/>
</dbReference>
<gene>
    <name evidence="2" type="ordered locus">AMIS_19220</name>
</gene>
<dbReference type="HOGENOM" id="CLU_076312_4_0_11"/>
<dbReference type="PANTHER" id="PTHR35400">
    <property type="entry name" value="SLR1083 PROTEIN"/>
    <property type="match status" value="1"/>
</dbReference>
<evidence type="ECO:0000259" key="1">
    <source>
        <dbReference type="Pfam" id="PF05685"/>
    </source>
</evidence>
<name>I0H2A5_ACTM4</name>
<organism evidence="2 3">
    <name type="scientific">Actinoplanes missouriensis (strain ATCC 14538 / DSM 43046 / CBS 188.64 / JCM 3121 / NBRC 102363 / NCIMB 12654 / NRRL B-3342 / UNCC 431)</name>
    <dbReference type="NCBI Taxonomy" id="512565"/>
    <lineage>
        <taxon>Bacteria</taxon>
        <taxon>Bacillati</taxon>
        <taxon>Actinomycetota</taxon>
        <taxon>Actinomycetes</taxon>
        <taxon>Micromonosporales</taxon>
        <taxon>Micromonosporaceae</taxon>
        <taxon>Actinoplanes</taxon>
    </lineage>
</organism>
<evidence type="ECO:0000313" key="3">
    <source>
        <dbReference type="Proteomes" id="UP000007882"/>
    </source>
</evidence>
<dbReference type="RefSeq" id="WP_014442037.1">
    <property type="nucleotide sequence ID" value="NC_017093.1"/>
</dbReference>
<reference evidence="2 3" key="1">
    <citation type="submission" date="2012-02" db="EMBL/GenBank/DDBJ databases">
        <title>Complete genome sequence of Actinoplanes missouriensis 431 (= NBRC 102363).</title>
        <authorList>
            <person name="Ohnishi Y."/>
            <person name="Ishikawa J."/>
            <person name="Sekine M."/>
            <person name="Hosoyama A."/>
            <person name="Harada T."/>
            <person name="Narita H."/>
            <person name="Hata T."/>
            <person name="Konno Y."/>
            <person name="Tutikane K."/>
            <person name="Fujita N."/>
            <person name="Horinouchi S."/>
            <person name="Hayakawa M."/>
        </authorList>
    </citation>
    <scope>NUCLEOTIDE SEQUENCE [LARGE SCALE GENOMIC DNA]</scope>
    <source>
        <strain evidence="3">ATCC 14538 / DSM 43046 / CBS 188.64 / JCM 3121 / NBRC 102363 / NCIMB 12654 / NRRL B-3342 / UNCC 431</strain>
    </source>
</reference>
<keyword evidence="3" id="KW-1185">Reference proteome</keyword>
<dbReference type="CDD" id="cd06260">
    <property type="entry name" value="DUF820-like"/>
    <property type="match status" value="1"/>
</dbReference>
<protein>
    <recommendedName>
        <fullName evidence="1">Putative restriction endonuclease domain-containing protein</fullName>
    </recommendedName>
</protein>
<dbReference type="InterPro" id="IPR011335">
    <property type="entry name" value="Restrct_endonuc-II-like"/>
</dbReference>
<dbReference type="InterPro" id="IPR012296">
    <property type="entry name" value="Nuclease_put_TT1808"/>
</dbReference>
<sequence>MSAELADTWHRPPDEGYFADDLDRIPGLPSHTELIDGSLVVVSPQKRFHMMALRLLENALTRLAPADRFVVSREMSVVLGARQRPEPDLLVAHADAEIDLDATWYPADAVVLAVEVVSPDSEERDRRRKPTLYAEAGIKYFWRVEDAAGRMVVYAYELDPTTAKYVPVGIFHDRLSLAYPFEIEIDLTVINKKGPLRG</sequence>
<dbReference type="InterPro" id="IPR008538">
    <property type="entry name" value="Uma2"/>
</dbReference>
<dbReference type="EMBL" id="AP012319">
    <property type="protein sequence ID" value="BAL87142.1"/>
    <property type="molecule type" value="Genomic_DNA"/>
</dbReference>
<dbReference type="Pfam" id="PF05685">
    <property type="entry name" value="Uma2"/>
    <property type="match status" value="1"/>
</dbReference>
<dbReference type="OrthoDB" id="5524117at2"/>
<dbReference type="KEGG" id="ams:AMIS_19220"/>